<feature type="region of interest" description="Disordered" evidence="8">
    <location>
        <begin position="169"/>
        <end position="233"/>
    </location>
</feature>
<evidence type="ECO:0000256" key="4">
    <source>
        <dbReference type="ARBA" id="ARBA00022553"/>
    </source>
</evidence>
<name>A0A1W0WW44_HYPEX</name>
<keyword evidence="3 7" id="KW-0963">Cytoplasm</keyword>
<feature type="compositionally biased region" description="Pro residues" evidence="8">
    <location>
        <begin position="374"/>
        <end position="387"/>
    </location>
</feature>
<keyword evidence="11" id="KW-1185">Reference proteome</keyword>
<dbReference type="GO" id="GO:0071933">
    <property type="term" value="F:Arp2/3 complex binding"/>
    <property type="evidence" value="ECO:0007669"/>
    <property type="project" value="TreeGrafter"/>
</dbReference>
<dbReference type="InterPro" id="IPR028288">
    <property type="entry name" value="SCAR/WAVE_fam"/>
</dbReference>
<dbReference type="OrthoDB" id="1060785at2759"/>
<feature type="compositionally biased region" description="Low complexity" evidence="8">
    <location>
        <begin position="339"/>
        <end position="355"/>
    </location>
</feature>
<comment type="similarity">
    <text evidence="2 7">Belongs to the SCAR/WAVE family.</text>
</comment>
<dbReference type="Gene3D" id="6.10.280.150">
    <property type="match status" value="2"/>
</dbReference>
<dbReference type="PANTHER" id="PTHR12902">
    <property type="entry name" value="WASP-1"/>
    <property type="match status" value="1"/>
</dbReference>
<feature type="compositionally biased region" description="Pro residues" evidence="8">
    <location>
        <begin position="399"/>
        <end position="412"/>
    </location>
</feature>
<sequence length="530" mass="57129">MPLTKRLVEPIEVSREKIPAGIKNELEFVTNSTLANVILQLSSLSRHAEDLFGEIHSEAASLVQRSSSLQNRIDRLGVKVTQLDSSAEEVAIVDIGQKKQFRSANLQDDRVVSRGTLPNAMLDVYEACDMPPPLNMLNPYRTDGKEGMKFYTDPDYFFELWKEKMLEGGEKQRVDRARKPGRSRASSENRAAKAPRQPQNHLDQMRAKTMGNDGGYGPTVSPPGPANPNVHSGYPYSGDQYGMVHGLHASANYDAGKFGTIRSQPRPGKLDLFPPPYDSLHPDAMEETVHMVDYRAPGGGQFASAVHSPPPAVSEAAVVKSNTRGTPTRPNQPPPAPPSTGSGTLSTRSTPTSGGKDAFPPPPPEMQAGSRHSPTPPPSHDFPPPPGMESDLRRHSPPKGGPAPPPPPPPPTGFMGGASSKPPMSAGDNSARQKSAEPAAPSSSSRTPAPVKVNNTMVDQQSRLLEAIRGGITLRKVEQRNEQQSRQAVVGAGMLHNVAEIIARRKAMQHSDSDTSSETEADSEWGDDIH</sequence>
<feature type="compositionally biased region" description="Low complexity" evidence="8">
    <location>
        <begin position="436"/>
        <end position="450"/>
    </location>
</feature>
<gene>
    <name evidence="10" type="ORF">BV898_06598</name>
</gene>
<dbReference type="AlphaFoldDB" id="A0A1W0WW44"/>
<evidence type="ECO:0000256" key="3">
    <source>
        <dbReference type="ARBA" id="ARBA00022490"/>
    </source>
</evidence>
<reference evidence="11" key="1">
    <citation type="submission" date="2017-01" db="EMBL/GenBank/DDBJ databases">
        <title>Comparative genomics of anhydrobiosis in the tardigrade Hypsibius dujardini.</title>
        <authorList>
            <person name="Yoshida Y."/>
            <person name="Koutsovoulos G."/>
            <person name="Laetsch D."/>
            <person name="Stevens L."/>
            <person name="Kumar S."/>
            <person name="Horikawa D."/>
            <person name="Ishino K."/>
            <person name="Komine S."/>
            <person name="Tomita M."/>
            <person name="Blaxter M."/>
            <person name="Arakawa K."/>
        </authorList>
    </citation>
    <scope>NUCLEOTIDE SEQUENCE [LARGE SCALE GENOMIC DNA]</scope>
    <source>
        <strain evidence="11">Z151</strain>
    </source>
</reference>
<comment type="subunit">
    <text evidence="7">Binds actin and the Arp2/3 complex.</text>
</comment>
<evidence type="ECO:0000256" key="8">
    <source>
        <dbReference type="SAM" id="MobiDB-lite"/>
    </source>
</evidence>
<dbReference type="GO" id="GO:2000601">
    <property type="term" value="P:positive regulation of Arp2/3 complex-mediated actin nucleation"/>
    <property type="evidence" value="ECO:0007669"/>
    <property type="project" value="TreeGrafter"/>
</dbReference>
<comment type="caution">
    <text evidence="10">The sequence shown here is derived from an EMBL/GenBank/DDBJ whole genome shotgun (WGS) entry which is preliminary data.</text>
</comment>
<organism evidence="10 11">
    <name type="scientific">Hypsibius exemplaris</name>
    <name type="common">Freshwater tardigrade</name>
    <dbReference type="NCBI Taxonomy" id="2072580"/>
    <lineage>
        <taxon>Eukaryota</taxon>
        <taxon>Metazoa</taxon>
        <taxon>Ecdysozoa</taxon>
        <taxon>Tardigrada</taxon>
        <taxon>Eutardigrada</taxon>
        <taxon>Parachela</taxon>
        <taxon>Hypsibioidea</taxon>
        <taxon>Hypsibiidae</taxon>
        <taxon>Hypsibius</taxon>
    </lineage>
</organism>
<dbReference type="Proteomes" id="UP000192578">
    <property type="component" value="Unassembled WGS sequence"/>
</dbReference>
<accession>A0A1W0WW44</accession>
<dbReference type="GO" id="GO:0031209">
    <property type="term" value="C:SCAR complex"/>
    <property type="evidence" value="ECO:0007669"/>
    <property type="project" value="TreeGrafter"/>
</dbReference>
<dbReference type="GO" id="GO:0030036">
    <property type="term" value="P:actin cytoskeleton organization"/>
    <property type="evidence" value="ECO:0007669"/>
    <property type="project" value="UniProtKB-UniRule"/>
</dbReference>
<keyword evidence="5 7" id="KW-0009">Actin-binding</keyword>
<evidence type="ECO:0000256" key="1">
    <source>
        <dbReference type="ARBA" id="ARBA00004245"/>
    </source>
</evidence>
<dbReference type="InterPro" id="IPR003124">
    <property type="entry name" value="WH2_dom"/>
</dbReference>
<dbReference type="GO" id="GO:0003779">
    <property type="term" value="F:actin binding"/>
    <property type="evidence" value="ECO:0007669"/>
    <property type="project" value="UniProtKB-UniRule"/>
</dbReference>
<evidence type="ECO:0000256" key="5">
    <source>
        <dbReference type="ARBA" id="ARBA00023203"/>
    </source>
</evidence>
<dbReference type="Gene3D" id="1.20.5.340">
    <property type="match status" value="1"/>
</dbReference>
<dbReference type="GO" id="GO:0005856">
    <property type="term" value="C:cytoskeleton"/>
    <property type="evidence" value="ECO:0007669"/>
    <property type="project" value="UniProtKB-SubCell"/>
</dbReference>
<dbReference type="FunFam" id="1.20.5.340:FF:000012">
    <property type="entry name" value="Wiskott-Aldrich syndrome protein family member 1"/>
    <property type="match status" value="1"/>
</dbReference>
<evidence type="ECO:0000313" key="11">
    <source>
        <dbReference type="Proteomes" id="UP000192578"/>
    </source>
</evidence>
<evidence type="ECO:0000313" key="10">
    <source>
        <dbReference type="EMBL" id="OQV19363.1"/>
    </source>
</evidence>
<keyword evidence="4" id="KW-0597">Phosphoprotein</keyword>
<feature type="region of interest" description="Disordered" evidence="8">
    <location>
        <begin position="302"/>
        <end position="456"/>
    </location>
</feature>
<feature type="compositionally biased region" description="Basic and acidic residues" evidence="8">
    <location>
        <begin position="169"/>
        <end position="178"/>
    </location>
</feature>
<evidence type="ECO:0000256" key="2">
    <source>
        <dbReference type="ARBA" id="ARBA00006993"/>
    </source>
</evidence>
<evidence type="ECO:0000259" key="9">
    <source>
        <dbReference type="PROSITE" id="PS51082"/>
    </source>
</evidence>
<dbReference type="EMBL" id="MTYJ01000040">
    <property type="protein sequence ID" value="OQV19363.1"/>
    <property type="molecule type" value="Genomic_DNA"/>
</dbReference>
<feature type="compositionally biased region" description="Acidic residues" evidence="8">
    <location>
        <begin position="515"/>
        <end position="530"/>
    </location>
</feature>
<feature type="region of interest" description="Disordered" evidence="8">
    <location>
        <begin position="506"/>
        <end position="530"/>
    </location>
</feature>
<comment type="function">
    <text evidence="7">Downstream effector molecule involved in the transmission of signals from tyrosine kinase receptors and small GTPases to the actin cytoskeleton. Promotes formation of actin filaments. Part of the WAVE complex that regulates lamellipodia formation. The WAVE complex regulates actin filament reorganization via its interaction with the Arp2/3 complex.</text>
</comment>
<protein>
    <recommendedName>
        <fullName evidence="7">Wiskott-Aldrich syndrome protein family member</fullName>
        <shortName evidence="7">WASP family protein member</shortName>
    </recommendedName>
</protein>
<evidence type="ECO:0000256" key="6">
    <source>
        <dbReference type="ARBA" id="ARBA00023212"/>
    </source>
</evidence>
<dbReference type="PANTHER" id="PTHR12902:SF1">
    <property type="entry name" value="WISKOTT-ALDRICH SYNDROME PROTEIN FAMILY MEMBER"/>
    <property type="match status" value="1"/>
</dbReference>
<feature type="domain" description="WH2" evidence="9">
    <location>
        <begin position="460"/>
        <end position="477"/>
    </location>
</feature>
<proteinExistence type="inferred from homology"/>
<evidence type="ECO:0000256" key="7">
    <source>
        <dbReference type="RuleBase" id="RU367034"/>
    </source>
</evidence>
<dbReference type="PROSITE" id="PS51082">
    <property type="entry name" value="WH2"/>
    <property type="match status" value="1"/>
</dbReference>
<dbReference type="GO" id="GO:0034237">
    <property type="term" value="F:protein kinase A regulatory subunit binding"/>
    <property type="evidence" value="ECO:0007669"/>
    <property type="project" value="TreeGrafter"/>
</dbReference>
<comment type="subcellular location">
    <subcellularLocation>
        <location evidence="1 7">Cytoplasm</location>
        <location evidence="1 7">Cytoskeleton</location>
    </subcellularLocation>
</comment>
<keyword evidence="6 7" id="KW-0206">Cytoskeleton</keyword>